<keyword evidence="2" id="KW-1185">Reference proteome</keyword>
<protein>
    <submittedName>
        <fullName evidence="1">Uncharacterized protein</fullName>
    </submittedName>
</protein>
<comment type="caution">
    <text evidence="1">The sequence shown here is derived from an EMBL/GenBank/DDBJ whole genome shotgun (WGS) entry which is preliminary data.</text>
</comment>
<accession>A0AAV4SA06</accession>
<dbReference type="Proteomes" id="UP001054837">
    <property type="component" value="Unassembled WGS sequence"/>
</dbReference>
<evidence type="ECO:0000313" key="2">
    <source>
        <dbReference type="Proteomes" id="UP001054837"/>
    </source>
</evidence>
<gene>
    <name evidence="1" type="ORF">CDAR_217891</name>
</gene>
<organism evidence="1 2">
    <name type="scientific">Caerostris darwini</name>
    <dbReference type="NCBI Taxonomy" id="1538125"/>
    <lineage>
        <taxon>Eukaryota</taxon>
        <taxon>Metazoa</taxon>
        <taxon>Ecdysozoa</taxon>
        <taxon>Arthropoda</taxon>
        <taxon>Chelicerata</taxon>
        <taxon>Arachnida</taxon>
        <taxon>Araneae</taxon>
        <taxon>Araneomorphae</taxon>
        <taxon>Entelegynae</taxon>
        <taxon>Araneoidea</taxon>
        <taxon>Araneidae</taxon>
        <taxon>Caerostris</taxon>
    </lineage>
</organism>
<dbReference type="AlphaFoldDB" id="A0AAV4SA06"/>
<sequence length="140" mass="16197">MGAILSQIRLGRIKIEARSTAILFSNHDMQMIAISSQNRLGRMKTLTHSTASWVGLIKVLIPTTTRMFSNYATQIVIPSRKSRLRRIKIITRSNSQNFFQLLYSNGHHFQAMPTWLHKNYNPLRSQIVFQTHCTNDQLLQ</sequence>
<evidence type="ECO:0000313" key="1">
    <source>
        <dbReference type="EMBL" id="GIY30799.1"/>
    </source>
</evidence>
<dbReference type="EMBL" id="BPLQ01007549">
    <property type="protein sequence ID" value="GIY30799.1"/>
    <property type="molecule type" value="Genomic_DNA"/>
</dbReference>
<proteinExistence type="predicted"/>
<name>A0AAV4SA06_9ARAC</name>
<reference evidence="1 2" key="1">
    <citation type="submission" date="2021-06" db="EMBL/GenBank/DDBJ databases">
        <title>Caerostris darwini draft genome.</title>
        <authorList>
            <person name="Kono N."/>
            <person name="Arakawa K."/>
        </authorList>
    </citation>
    <scope>NUCLEOTIDE SEQUENCE [LARGE SCALE GENOMIC DNA]</scope>
</reference>